<dbReference type="Proteomes" id="UP000230611">
    <property type="component" value="Unassembled WGS sequence"/>
</dbReference>
<dbReference type="GO" id="GO:0006412">
    <property type="term" value="P:translation"/>
    <property type="evidence" value="ECO:0007669"/>
    <property type="project" value="UniProtKB-UniRule"/>
</dbReference>
<comment type="caution">
    <text evidence="6">The sequence shown here is derived from an EMBL/GenBank/DDBJ whole genome shotgun (WGS) entry which is preliminary data.</text>
</comment>
<dbReference type="EMBL" id="PFUO01000160">
    <property type="protein sequence ID" value="PJB15610.1"/>
    <property type="molecule type" value="Genomic_DNA"/>
</dbReference>
<dbReference type="Gene3D" id="3.30.70.330">
    <property type="match status" value="1"/>
</dbReference>
<dbReference type="PANTHER" id="PTHR11620">
    <property type="entry name" value="60S RIBOSOMAL PROTEIN L23A"/>
    <property type="match status" value="1"/>
</dbReference>
<name>A0A2M8ADE2_9BACT</name>
<keyword evidence="3 4" id="KW-0687">Ribonucleoprotein</keyword>
<evidence type="ECO:0000256" key="4">
    <source>
        <dbReference type="HAMAP-Rule" id="MF_01369"/>
    </source>
</evidence>
<evidence type="ECO:0000256" key="1">
    <source>
        <dbReference type="ARBA" id="ARBA00006700"/>
    </source>
</evidence>
<comment type="function">
    <text evidence="4">One of the early assembly proteins it binds 23S rRNA. One of the proteins that surrounds the polypeptide exit tunnel on the outside of the ribosome. Forms the main docking site for trigger factor binding to the ribosome.</text>
</comment>
<reference evidence="7" key="1">
    <citation type="submission" date="2017-09" db="EMBL/GenBank/DDBJ databases">
        <title>Depth-based differentiation of microbial function through sediment-hosted aquifers and enrichment of novel symbionts in the deep terrestrial subsurface.</title>
        <authorList>
            <person name="Probst A.J."/>
            <person name="Ladd B."/>
            <person name="Jarett J.K."/>
            <person name="Geller-Mcgrath D.E."/>
            <person name="Sieber C.M.K."/>
            <person name="Emerson J.B."/>
            <person name="Anantharaman K."/>
            <person name="Thomas B.C."/>
            <person name="Malmstrom R."/>
            <person name="Stieglmeier M."/>
            <person name="Klingl A."/>
            <person name="Woyke T."/>
            <person name="Ryan C.M."/>
            <person name="Banfield J.F."/>
        </authorList>
    </citation>
    <scope>NUCLEOTIDE SEQUENCE [LARGE SCALE GENOMIC DNA]</scope>
</reference>
<proteinExistence type="inferred from homology"/>
<dbReference type="AlphaFoldDB" id="A0A2M8ADE2"/>
<evidence type="ECO:0000313" key="6">
    <source>
        <dbReference type="EMBL" id="PJB15610.1"/>
    </source>
</evidence>
<dbReference type="InterPro" id="IPR013025">
    <property type="entry name" value="Ribosomal_uL23-like"/>
</dbReference>
<dbReference type="NCBIfam" id="NF004363">
    <property type="entry name" value="PRK05738.2-4"/>
    <property type="match status" value="1"/>
</dbReference>
<dbReference type="GO" id="GO:0005840">
    <property type="term" value="C:ribosome"/>
    <property type="evidence" value="ECO:0007669"/>
    <property type="project" value="UniProtKB-KW"/>
</dbReference>
<dbReference type="InterPro" id="IPR012677">
    <property type="entry name" value="Nucleotide-bd_a/b_plait_sf"/>
</dbReference>
<comment type="subunit">
    <text evidence="4">Part of the 50S ribosomal subunit. Contacts protein L29, and trigger factor when it is bound to the ribosome.</text>
</comment>
<comment type="similarity">
    <text evidence="1 4">Belongs to the universal ribosomal protein uL23 family.</text>
</comment>
<sequence>MKDLYSSAEQAKTKEEKGPGKKIFKYQQAPKILVRPLVTEKVSNLGADNKYVFAVAVRANKVEVAKAIQQVYGIKPIKVNIINMAGKKARYGRITGRRKDWKKAIVTLAAGQTIKVYEGV</sequence>
<dbReference type="SUPFAM" id="SSF54189">
    <property type="entry name" value="Ribosomal proteins S24e, L23 and L15e"/>
    <property type="match status" value="1"/>
</dbReference>
<evidence type="ECO:0000256" key="5">
    <source>
        <dbReference type="SAM" id="MobiDB-lite"/>
    </source>
</evidence>
<evidence type="ECO:0000256" key="2">
    <source>
        <dbReference type="ARBA" id="ARBA00022980"/>
    </source>
</evidence>
<keyword evidence="4" id="KW-0699">rRNA-binding</keyword>
<dbReference type="GO" id="GO:0003735">
    <property type="term" value="F:structural constituent of ribosome"/>
    <property type="evidence" value="ECO:0007669"/>
    <property type="project" value="InterPro"/>
</dbReference>
<dbReference type="InterPro" id="IPR012678">
    <property type="entry name" value="Ribosomal_uL23/eL15/eS24_sf"/>
</dbReference>
<gene>
    <name evidence="4" type="primary">rplW</name>
    <name evidence="6" type="ORF">CO116_03475</name>
</gene>
<accession>A0A2M8ADE2</accession>
<dbReference type="GO" id="GO:0019843">
    <property type="term" value="F:rRNA binding"/>
    <property type="evidence" value="ECO:0007669"/>
    <property type="project" value="UniProtKB-UniRule"/>
</dbReference>
<keyword evidence="4" id="KW-0694">RNA-binding</keyword>
<evidence type="ECO:0000256" key="3">
    <source>
        <dbReference type="ARBA" id="ARBA00023274"/>
    </source>
</evidence>
<dbReference type="Pfam" id="PF00276">
    <property type="entry name" value="Ribosomal_L23"/>
    <property type="match status" value="1"/>
</dbReference>
<keyword evidence="2 4" id="KW-0689">Ribosomal protein</keyword>
<protein>
    <recommendedName>
        <fullName evidence="4">Large ribosomal subunit protein uL23</fullName>
    </recommendedName>
</protein>
<organism evidence="6 7">
    <name type="scientific">Candidatus Falkowbacteria bacterium CG_4_9_14_3_um_filter_38_19</name>
    <dbReference type="NCBI Taxonomy" id="1974559"/>
    <lineage>
        <taxon>Bacteria</taxon>
        <taxon>Candidatus Falkowiibacteriota</taxon>
    </lineage>
</organism>
<feature type="region of interest" description="Disordered" evidence="5">
    <location>
        <begin position="1"/>
        <end position="21"/>
    </location>
</feature>
<dbReference type="GO" id="GO:1990904">
    <property type="term" value="C:ribonucleoprotein complex"/>
    <property type="evidence" value="ECO:0007669"/>
    <property type="project" value="UniProtKB-KW"/>
</dbReference>
<dbReference type="HAMAP" id="MF_01369_B">
    <property type="entry name" value="Ribosomal_uL23_B"/>
    <property type="match status" value="1"/>
</dbReference>
<evidence type="ECO:0000313" key="7">
    <source>
        <dbReference type="Proteomes" id="UP000230611"/>
    </source>
</evidence>